<dbReference type="GO" id="GO:0005829">
    <property type="term" value="C:cytosol"/>
    <property type="evidence" value="ECO:0007669"/>
    <property type="project" value="TreeGrafter"/>
</dbReference>
<evidence type="ECO:0000256" key="2">
    <source>
        <dbReference type="ARBA" id="ARBA00023002"/>
    </source>
</evidence>
<keyword evidence="1" id="KW-0521">NADP</keyword>
<dbReference type="GO" id="GO:0051287">
    <property type="term" value="F:NAD binding"/>
    <property type="evidence" value="ECO:0007669"/>
    <property type="project" value="InterPro"/>
</dbReference>
<dbReference type="GO" id="GO:0016618">
    <property type="term" value="F:hydroxypyruvate reductase [NAD(P)H] activity"/>
    <property type="evidence" value="ECO:0007669"/>
    <property type="project" value="TreeGrafter"/>
</dbReference>
<keyword evidence="9" id="KW-1185">Reference proteome</keyword>
<reference evidence="7 10" key="2">
    <citation type="submission" date="2019-12" db="EMBL/GenBank/DDBJ databases">
        <authorList>
            <person name="Zheng J."/>
        </authorList>
    </citation>
    <scope>NUCLEOTIDE SEQUENCE [LARGE SCALE GENOMIC DNA]</scope>
    <source>
        <strain evidence="7 10">DSM 27347</strain>
    </source>
</reference>
<dbReference type="RefSeq" id="WP_149683231.1">
    <property type="nucleotide sequence ID" value="NZ_FNBI01000008.1"/>
</dbReference>
<dbReference type="FunFam" id="3.40.50.720:FF:000213">
    <property type="entry name" value="Putative 2-hydroxyacid dehydrogenase"/>
    <property type="match status" value="1"/>
</dbReference>
<dbReference type="Gene3D" id="3.40.50.720">
    <property type="entry name" value="NAD(P)-binding Rossmann-like Domain"/>
    <property type="match status" value="2"/>
</dbReference>
<protein>
    <submittedName>
        <fullName evidence="7">2-hydroxyacid dehydrogenase</fullName>
    </submittedName>
    <submittedName>
        <fullName evidence="8">Lactate dehydrogenase</fullName>
    </submittedName>
</protein>
<dbReference type="AlphaFoldDB" id="A0A1G7QCT8"/>
<dbReference type="InterPro" id="IPR036291">
    <property type="entry name" value="NAD(P)-bd_dom_sf"/>
</dbReference>
<name>A0A1G7QCT8_9SPHN</name>
<dbReference type="CDD" id="cd12156">
    <property type="entry name" value="HPPR"/>
    <property type="match status" value="1"/>
</dbReference>
<proteinExistence type="inferred from homology"/>
<evidence type="ECO:0000313" key="10">
    <source>
        <dbReference type="Proteomes" id="UP000436801"/>
    </source>
</evidence>
<dbReference type="Proteomes" id="UP000436801">
    <property type="component" value="Unassembled WGS sequence"/>
</dbReference>
<evidence type="ECO:0000259" key="6">
    <source>
        <dbReference type="Pfam" id="PF02826"/>
    </source>
</evidence>
<organism evidence="8 9">
    <name type="scientific">Sphingomonas carotinifaciens</name>
    <dbReference type="NCBI Taxonomy" id="1166323"/>
    <lineage>
        <taxon>Bacteria</taxon>
        <taxon>Pseudomonadati</taxon>
        <taxon>Pseudomonadota</taxon>
        <taxon>Alphaproteobacteria</taxon>
        <taxon>Sphingomonadales</taxon>
        <taxon>Sphingomonadaceae</taxon>
        <taxon>Sphingomonas</taxon>
    </lineage>
</organism>
<dbReference type="SUPFAM" id="SSF51735">
    <property type="entry name" value="NAD(P)-binding Rossmann-fold domains"/>
    <property type="match status" value="1"/>
</dbReference>
<sequence>MTQRPLVLLLADPESTVGRMVSDRFDVVREPQADVRAVVGTGMSRIPAALIEALPKLGLIAINGVGYDGVDLGAARTRGVAVTTTPDVLTDDVADQAIALMLAAQRRIAANDRAVRDGRWSVPLARRASGRTVGIFGLGRIGRAIAARAAPFGGKVIYASRRVHDDVPWRHVADIAALATASDVLILAAAATGETERVVDAGVLRALGSGGVLVNVARGSLVDEAALVDALRDGTIAGAGLDVFAEEPHVPEALLGMDQVVLAPHQASATVETRAAMAGLVVDNLEAFFAGRPLVTPLV</sequence>
<keyword evidence="3" id="KW-0520">NAD</keyword>
<evidence type="ECO:0000256" key="3">
    <source>
        <dbReference type="ARBA" id="ARBA00023027"/>
    </source>
</evidence>
<accession>A0A1G7QCT8</accession>
<dbReference type="InterPro" id="IPR006140">
    <property type="entry name" value="D-isomer_DH_NAD-bd"/>
</dbReference>
<evidence type="ECO:0000259" key="5">
    <source>
        <dbReference type="Pfam" id="PF00389"/>
    </source>
</evidence>
<evidence type="ECO:0000313" key="8">
    <source>
        <dbReference type="EMBL" id="SDF96265.1"/>
    </source>
</evidence>
<keyword evidence="2 4" id="KW-0560">Oxidoreductase</keyword>
<feature type="domain" description="D-isomer specific 2-hydroxyacid dehydrogenase NAD-binding" evidence="6">
    <location>
        <begin position="98"/>
        <end position="267"/>
    </location>
</feature>
<feature type="domain" description="D-isomer specific 2-hydroxyacid dehydrogenase catalytic" evidence="5">
    <location>
        <begin position="33"/>
        <end position="295"/>
    </location>
</feature>
<evidence type="ECO:0000256" key="1">
    <source>
        <dbReference type="ARBA" id="ARBA00022857"/>
    </source>
</evidence>
<dbReference type="SUPFAM" id="SSF52283">
    <property type="entry name" value="Formate/glycerate dehydrogenase catalytic domain-like"/>
    <property type="match status" value="1"/>
</dbReference>
<dbReference type="InterPro" id="IPR050223">
    <property type="entry name" value="D-isomer_2-hydroxyacid_DH"/>
</dbReference>
<gene>
    <name evidence="7" type="ORF">GQR91_14795</name>
    <name evidence="8" type="ORF">SAMN05216557_10853</name>
</gene>
<evidence type="ECO:0000313" key="9">
    <source>
        <dbReference type="Proteomes" id="UP000323502"/>
    </source>
</evidence>
<dbReference type="EMBL" id="FNBI01000008">
    <property type="protein sequence ID" value="SDF96265.1"/>
    <property type="molecule type" value="Genomic_DNA"/>
</dbReference>
<reference evidence="8 9" key="1">
    <citation type="submission" date="2016-10" db="EMBL/GenBank/DDBJ databases">
        <authorList>
            <person name="Varghese N."/>
            <person name="Submissions S."/>
        </authorList>
    </citation>
    <scope>NUCLEOTIDE SEQUENCE [LARGE SCALE GENOMIC DNA]</scope>
    <source>
        <strain evidence="8 9">S7-754</strain>
    </source>
</reference>
<dbReference type="Pfam" id="PF00389">
    <property type="entry name" value="2-Hacid_dh"/>
    <property type="match status" value="1"/>
</dbReference>
<dbReference type="Proteomes" id="UP000323502">
    <property type="component" value="Unassembled WGS sequence"/>
</dbReference>
<evidence type="ECO:0000313" key="7">
    <source>
        <dbReference type="EMBL" id="MWC44889.1"/>
    </source>
</evidence>
<dbReference type="OrthoDB" id="9793626at2"/>
<dbReference type="EMBL" id="WSUT01000005">
    <property type="protein sequence ID" value="MWC44889.1"/>
    <property type="molecule type" value="Genomic_DNA"/>
</dbReference>
<dbReference type="PANTHER" id="PTHR10996:SF178">
    <property type="entry name" value="2-HYDROXYACID DEHYDROGENASE YGL185C-RELATED"/>
    <property type="match status" value="1"/>
</dbReference>
<dbReference type="InterPro" id="IPR006139">
    <property type="entry name" value="D-isomer_2_OHA_DH_cat_dom"/>
</dbReference>
<evidence type="ECO:0000256" key="4">
    <source>
        <dbReference type="RuleBase" id="RU003719"/>
    </source>
</evidence>
<comment type="similarity">
    <text evidence="4">Belongs to the D-isomer specific 2-hydroxyacid dehydrogenase family.</text>
</comment>
<dbReference type="GO" id="GO:0030267">
    <property type="term" value="F:glyoxylate reductase (NADPH) activity"/>
    <property type="evidence" value="ECO:0007669"/>
    <property type="project" value="TreeGrafter"/>
</dbReference>
<dbReference type="Pfam" id="PF02826">
    <property type="entry name" value="2-Hacid_dh_C"/>
    <property type="match status" value="1"/>
</dbReference>
<dbReference type="PANTHER" id="PTHR10996">
    <property type="entry name" value="2-HYDROXYACID DEHYDROGENASE-RELATED"/>
    <property type="match status" value="1"/>
</dbReference>